<dbReference type="Proteomes" id="UP000499080">
    <property type="component" value="Unassembled WGS sequence"/>
</dbReference>
<evidence type="ECO:0000313" key="2">
    <source>
        <dbReference type="Proteomes" id="UP000499080"/>
    </source>
</evidence>
<organism evidence="1 2">
    <name type="scientific">Araneus ventricosus</name>
    <name type="common">Orbweaver spider</name>
    <name type="synonym">Epeira ventricosa</name>
    <dbReference type="NCBI Taxonomy" id="182803"/>
    <lineage>
        <taxon>Eukaryota</taxon>
        <taxon>Metazoa</taxon>
        <taxon>Ecdysozoa</taxon>
        <taxon>Arthropoda</taxon>
        <taxon>Chelicerata</taxon>
        <taxon>Arachnida</taxon>
        <taxon>Araneae</taxon>
        <taxon>Araneomorphae</taxon>
        <taxon>Entelegynae</taxon>
        <taxon>Araneoidea</taxon>
        <taxon>Araneidae</taxon>
        <taxon>Araneus</taxon>
    </lineage>
</organism>
<accession>A0A4Y2GDP3</accession>
<sequence>MVCGTTGTPTSDCIVERVTVGSTSSCRTILRSSRLVVFLVAPDSVRSTWVPSRVHCSQQVLTAHSERSTWRATLSVDQPAVFMPMMRPLSNSFNCEKCLLTRLPGILCLLKSSSSRNVIVTFYESSTMRQFIQGPLPDFSATAGCVVMRIGTKLGSFAYRILLHLFAKFHDCTFLLGALFSMYLCVLK</sequence>
<proteinExistence type="predicted"/>
<dbReference type="AlphaFoldDB" id="A0A4Y2GDP3"/>
<gene>
    <name evidence="1" type="ORF">AVEN_194249_1</name>
</gene>
<dbReference type="EMBL" id="BGPR01001357">
    <property type="protein sequence ID" value="GBM51952.1"/>
    <property type="molecule type" value="Genomic_DNA"/>
</dbReference>
<name>A0A4Y2GDP3_ARAVE</name>
<keyword evidence="2" id="KW-1185">Reference proteome</keyword>
<evidence type="ECO:0000313" key="1">
    <source>
        <dbReference type="EMBL" id="GBM51952.1"/>
    </source>
</evidence>
<comment type="caution">
    <text evidence="1">The sequence shown here is derived from an EMBL/GenBank/DDBJ whole genome shotgun (WGS) entry which is preliminary data.</text>
</comment>
<reference evidence="1 2" key="1">
    <citation type="journal article" date="2019" name="Sci. Rep.">
        <title>Orb-weaving spider Araneus ventricosus genome elucidates the spidroin gene catalogue.</title>
        <authorList>
            <person name="Kono N."/>
            <person name="Nakamura H."/>
            <person name="Ohtoshi R."/>
            <person name="Moran D.A.P."/>
            <person name="Shinohara A."/>
            <person name="Yoshida Y."/>
            <person name="Fujiwara M."/>
            <person name="Mori M."/>
            <person name="Tomita M."/>
            <person name="Arakawa K."/>
        </authorList>
    </citation>
    <scope>NUCLEOTIDE SEQUENCE [LARGE SCALE GENOMIC DNA]</scope>
</reference>
<dbReference type="OrthoDB" id="6437013at2759"/>
<protein>
    <submittedName>
        <fullName evidence="1">Uncharacterized protein</fullName>
    </submittedName>
</protein>